<feature type="transmembrane region" description="Helical" evidence="1">
    <location>
        <begin position="40"/>
        <end position="58"/>
    </location>
</feature>
<dbReference type="Proteomes" id="UP000278855">
    <property type="component" value="Unassembled WGS sequence"/>
</dbReference>
<dbReference type="Proteomes" id="UP000273778">
    <property type="component" value="Chromosome"/>
</dbReference>
<dbReference type="EMBL" id="CP034073">
    <property type="protein sequence ID" value="AZG33922.1"/>
    <property type="molecule type" value="Genomic_DNA"/>
</dbReference>
<dbReference type="RefSeq" id="WP_124013196.1">
    <property type="nucleotide sequence ID" value="NZ_CP034073.1"/>
</dbReference>
<gene>
    <name evidence="3" type="ORF">EGC77_13685</name>
    <name evidence="2" type="ORF">EGC80_02585</name>
</gene>
<feature type="transmembrane region" description="Helical" evidence="1">
    <location>
        <begin position="70"/>
        <end position="87"/>
    </location>
</feature>
<evidence type="ECO:0000256" key="1">
    <source>
        <dbReference type="SAM" id="Phobius"/>
    </source>
</evidence>
<reference evidence="2 4" key="1">
    <citation type="submission" date="2018-11" db="EMBL/GenBank/DDBJ databases">
        <title>Shewanella sp. M2.</title>
        <authorList>
            <person name="Hwang Y.J."/>
            <person name="Hwang C.Y."/>
        </authorList>
    </citation>
    <scope>NUCLEOTIDE SEQUENCE [LARGE SCALE GENOMIC DNA]</scope>
    <source>
        <strain evidence="2 4">M2</strain>
    </source>
</reference>
<feature type="transmembrane region" description="Helical" evidence="1">
    <location>
        <begin position="93"/>
        <end position="110"/>
    </location>
</feature>
<keyword evidence="1" id="KW-0812">Transmembrane</keyword>
<name>A0A3N4EB23_9GAMM</name>
<reference evidence="3" key="3">
    <citation type="submission" date="2018-11" db="EMBL/GenBank/DDBJ databases">
        <authorList>
            <person name="Hwang Y.J."/>
            <person name="Hwang C.Y."/>
        </authorList>
    </citation>
    <scope>NUCLEOTIDE SEQUENCE</scope>
    <source>
        <strain evidence="3">R106</strain>
    </source>
</reference>
<dbReference type="AlphaFoldDB" id="A0A3N4EB23"/>
<evidence type="ECO:0000313" key="2">
    <source>
        <dbReference type="EMBL" id="AZG33922.1"/>
    </source>
</evidence>
<reference evidence="5" key="2">
    <citation type="submission" date="2018-11" db="EMBL/GenBank/DDBJ databases">
        <title>Shewanella sp. R106.</title>
        <authorList>
            <person name="Hwang Y.J."/>
            <person name="Hwang C.Y."/>
        </authorList>
    </citation>
    <scope>NUCLEOTIDE SEQUENCE [LARGE SCALE GENOMIC DNA]</scope>
    <source>
        <strain evidence="5">R106</strain>
    </source>
</reference>
<feature type="transmembrane region" description="Helical" evidence="1">
    <location>
        <begin position="16"/>
        <end position="34"/>
    </location>
</feature>
<evidence type="ECO:0000313" key="3">
    <source>
        <dbReference type="EMBL" id="RPA31440.1"/>
    </source>
</evidence>
<feature type="transmembrane region" description="Helical" evidence="1">
    <location>
        <begin position="268"/>
        <end position="289"/>
    </location>
</feature>
<evidence type="ECO:0000313" key="4">
    <source>
        <dbReference type="Proteomes" id="UP000273778"/>
    </source>
</evidence>
<dbReference type="KEGG" id="spsr:EGC80_02585"/>
<keyword evidence="4" id="KW-1185">Reference proteome</keyword>
<protein>
    <submittedName>
        <fullName evidence="3">DUF805 domain-containing protein</fullName>
    </submittedName>
</protein>
<accession>A0A3N4EB23</accession>
<dbReference type="EMBL" id="RKKB01000005">
    <property type="protein sequence ID" value="RPA31440.1"/>
    <property type="molecule type" value="Genomic_DNA"/>
</dbReference>
<organism evidence="3 5">
    <name type="scientific">Shewanella psychromarinicola</name>
    <dbReference type="NCBI Taxonomy" id="2487742"/>
    <lineage>
        <taxon>Bacteria</taxon>
        <taxon>Pseudomonadati</taxon>
        <taxon>Pseudomonadota</taxon>
        <taxon>Gammaproteobacteria</taxon>
        <taxon>Alteromonadales</taxon>
        <taxon>Shewanellaceae</taxon>
        <taxon>Shewanella</taxon>
    </lineage>
</organism>
<dbReference type="OrthoDB" id="6396106at2"/>
<keyword evidence="1" id="KW-0472">Membrane</keyword>
<evidence type="ECO:0000313" key="5">
    <source>
        <dbReference type="Proteomes" id="UP000278855"/>
    </source>
</evidence>
<keyword evidence="1" id="KW-1133">Transmembrane helix</keyword>
<proteinExistence type="predicted"/>
<sequence length="430" mass="47328">MFVKPLLCRDGRDTGLRLMIIILAAFLLLTVAAIVFPASVINWVVTLTIMPIVGLSAVRRLNDVNKSIKLAMVCVVPVGLFGILTYFMAPLGALAGVFLFGLACGGYLAFMPAKSKINYVQGYNGPSMVPVSFAGSVHHRQEPVMKRRVMPVHTMPESTFSSTEITDDEVNFTGSVEPDSFETEKYQLNDDVVQQASSEQTDAHMDHDVDEKMEDDQVRSFSTSSARSNQPLYVDQDALHSGSITELAKSWLNVAKLHQQKLILIGKITAAIVAAGLVVYLVSALISVFSGEATEQTDHADEMINQQQASSRQMIKLPDGFWLVLDGDVLIVRWLGDRGDARRLWHLASAIGDKTCANLEFNDGSRYRPLTVDRLQDSATEARFTPLDKDAIVNNVALKGSFKLCGYEFSLKGSQATLMQNPQFEMILSQ</sequence>